<evidence type="ECO:0000256" key="3">
    <source>
        <dbReference type="ARBA" id="ARBA00012438"/>
    </source>
</evidence>
<keyword evidence="9" id="KW-0902">Two-component regulatory system</keyword>
<feature type="domain" description="Histidine kinase" evidence="11">
    <location>
        <begin position="240"/>
        <end position="446"/>
    </location>
</feature>
<dbReference type="InterPro" id="IPR036890">
    <property type="entry name" value="HATPase_C_sf"/>
</dbReference>
<dbReference type="InterPro" id="IPR036097">
    <property type="entry name" value="HisK_dim/P_sf"/>
</dbReference>
<dbReference type="SMART" id="SM00388">
    <property type="entry name" value="HisKA"/>
    <property type="match status" value="1"/>
</dbReference>
<evidence type="ECO:0000256" key="1">
    <source>
        <dbReference type="ARBA" id="ARBA00000085"/>
    </source>
</evidence>
<keyword evidence="10" id="KW-0472">Membrane</keyword>
<feature type="domain" description="HAMP" evidence="12">
    <location>
        <begin position="179"/>
        <end position="232"/>
    </location>
</feature>
<dbReference type="InterPro" id="IPR005467">
    <property type="entry name" value="His_kinase_dom"/>
</dbReference>
<dbReference type="SMART" id="SM00387">
    <property type="entry name" value="HATPase_c"/>
    <property type="match status" value="1"/>
</dbReference>
<dbReference type="Pfam" id="PF00672">
    <property type="entry name" value="HAMP"/>
    <property type="match status" value="1"/>
</dbReference>
<dbReference type="RefSeq" id="WP_379157822.1">
    <property type="nucleotide sequence ID" value="NZ_JBHSRJ010000008.1"/>
</dbReference>
<keyword evidence="5" id="KW-0808">Transferase</keyword>
<evidence type="ECO:0000256" key="9">
    <source>
        <dbReference type="ARBA" id="ARBA00023012"/>
    </source>
</evidence>
<keyword evidence="8" id="KW-1133">Transmembrane helix</keyword>
<evidence type="ECO:0000256" key="6">
    <source>
        <dbReference type="ARBA" id="ARBA00022692"/>
    </source>
</evidence>
<keyword evidence="13" id="KW-0547">Nucleotide-binding</keyword>
<evidence type="ECO:0000256" key="4">
    <source>
        <dbReference type="ARBA" id="ARBA00022553"/>
    </source>
</evidence>
<dbReference type="SMART" id="SM00304">
    <property type="entry name" value="HAMP"/>
    <property type="match status" value="1"/>
</dbReference>
<dbReference type="Gene3D" id="1.10.287.130">
    <property type="match status" value="1"/>
</dbReference>
<reference evidence="14" key="1">
    <citation type="journal article" date="2019" name="Int. J. Syst. Evol. Microbiol.">
        <title>The Global Catalogue of Microorganisms (GCM) 10K type strain sequencing project: providing services to taxonomists for standard genome sequencing and annotation.</title>
        <authorList>
            <consortium name="The Broad Institute Genomics Platform"/>
            <consortium name="The Broad Institute Genome Sequencing Center for Infectious Disease"/>
            <person name="Wu L."/>
            <person name="Ma J."/>
        </authorList>
    </citation>
    <scope>NUCLEOTIDE SEQUENCE [LARGE SCALE GENOMIC DNA]</scope>
    <source>
        <strain evidence="14">CCUG 54522</strain>
    </source>
</reference>
<dbReference type="CDD" id="cd00082">
    <property type="entry name" value="HisKA"/>
    <property type="match status" value="1"/>
</dbReference>
<dbReference type="InterPro" id="IPR050428">
    <property type="entry name" value="TCS_sensor_his_kinase"/>
</dbReference>
<evidence type="ECO:0000256" key="5">
    <source>
        <dbReference type="ARBA" id="ARBA00022679"/>
    </source>
</evidence>
<dbReference type="Proteomes" id="UP001596135">
    <property type="component" value="Unassembled WGS sequence"/>
</dbReference>
<accession>A0ABW1LNY9</accession>
<evidence type="ECO:0000256" key="7">
    <source>
        <dbReference type="ARBA" id="ARBA00022777"/>
    </source>
</evidence>
<comment type="subcellular location">
    <subcellularLocation>
        <location evidence="2">Cell membrane</location>
    </subcellularLocation>
</comment>
<name>A0ABW1LNY9_9ACTN</name>
<dbReference type="EMBL" id="JBHSRJ010000008">
    <property type="protein sequence ID" value="MFC6045156.1"/>
    <property type="molecule type" value="Genomic_DNA"/>
</dbReference>
<keyword evidence="7" id="KW-0418">Kinase</keyword>
<dbReference type="Gene3D" id="6.10.340.10">
    <property type="match status" value="1"/>
</dbReference>
<keyword evidence="4" id="KW-0597">Phosphoprotein</keyword>
<dbReference type="PROSITE" id="PS50885">
    <property type="entry name" value="HAMP"/>
    <property type="match status" value="1"/>
</dbReference>
<evidence type="ECO:0000259" key="12">
    <source>
        <dbReference type="PROSITE" id="PS50885"/>
    </source>
</evidence>
<protein>
    <recommendedName>
        <fullName evidence="3">histidine kinase</fullName>
        <ecNumber evidence="3">2.7.13.3</ecNumber>
    </recommendedName>
</protein>
<dbReference type="PANTHER" id="PTHR45436:SF5">
    <property type="entry name" value="SENSOR HISTIDINE KINASE TRCS"/>
    <property type="match status" value="1"/>
</dbReference>
<dbReference type="InterPro" id="IPR003661">
    <property type="entry name" value="HisK_dim/P_dom"/>
</dbReference>
<dbReference type="GO" id="GO:0005524">
    <property type="term" value="F:ATP binding"/>
    <property type="evidence" value="ECO:0007669"/>
    <property type="project" value="UniProtKB-KW"/>
</dbReference>
<comment type="caution">
    <text evidence="13">The sequence shown here is derived from an EMBL/GenBank/DDBJ whole genome shotgun (WGS) entry which is preliminary data.</text>
</comment>
<keyword evidence="13" id="KW-0067">ATP-binding</keyword>
<evidence type="ECO:0000313" key="14">
    <source>
        <dbReference type="Proteomes" id="UP001596135"/>
    </source>
</evidence>
<dbReference type="InterPro" id="IPR004358">
    <property type="entry name" value="Sig_transdc_His_kin-like_C"/>
</dbReference>
<sequence>MGRRRRVSVRMRTAIAASLAVAVALMVVSVAGVVHQRHQLVDGVAVVAQDQAETVAAALAGGASPAEAVATPAGGESVLVQVLDADGTVLAASHSLEGEPALVAASGSTQPTRHVLSGLDDEEDRYLALVVTATDGRSVVAAQSLETVDNATRSTIGLLAVGDPLLVLLVALLTYVLVGRALRPVESLRAQAAEVTAADLSARLPVPTTGDEVERLSVTLNEMLARLETSVDAQRRFVADASHELRSPVATIRTLHEVAEVAGTGADWSSVSADVLAETERLERLVADLLLLARSGTSAPPAYELLDVSEVVRAEAGRARRVAVATRIEPDVLVVGRPDALARATRNLLDNAERHTRSLLAVTLTATAATVQVRVRDDGDGVPPADRERVFERFVRLDEARTRDDGGSGLGLAITRLLVQEHGGTIRLEDAPNGGAEVVIELPRASVEV</sequence>
<evidence type="ECO:0000256" key="10">
    <source>
        <dbReference type="ARBA" id="ARBA00023136"/>
    </source>
</evidence>
<dbReference type="SUPFAM" id="SSF55874">
    <property type="entry name" value="ATPase domain of HSP90 chaperone/DNA topoisomerase II/histidine kinase"/>
    <property type="match status" value="1"/>
</dbReference>
<dbReference type="InterPro" id="IPR003660">
    <property type="entry name" value="HAMP_dom"/>
</dbReference>
<comment type="catalytic activity">
    <reaction evidence="1">
        <text>ATP + protein L-histidine = ADP + protein N-phospho-L-histidine.</text>
        <dbReference type="EC" id="2.7.13.3"/>
    </reaction>
</comment>
<dbReference type="InterPro" id="IPR003594">
    <property type="entry name" value="HATPase_dom"/>
</dbReference>
<organism evidence="13 14">
    <name type="scientific">Nocardioides hankookensis</name>
    <dbReference type="NCBI Taxonomy" id="443157"/>
    <lineage>
        <taxon>Bacteria</taxon>
        <taxon>Bacillati</taxon>
        <taxon>Actinomycetota</taxon>
        <taxon>Actinomycetes</taxon>
        <taxon>Propionibacteriales</taxon>
        <taxon>Nocardioidaceae</taxon>
        <taxon>Nocardioides</taxon>
    </lineage>
</organism>
<evidence type="ECO:0000256" key="8">
    <source>
        <dbReference type="ARBA" id="ARBA00022989"/>
    </source>
</evidence>
<evidence type="ECO:0000259" key="11">
    <source>
        <dbReference type="PROSITE" id="PS50109"/>
    </source>
</evidence>
<dbReference type="PROSITE" id="PS50109">
    <property type="entry name" value="HIS_KIN"/>
    <property type="match status" value="1"/>
</dbReference>
<dbReference type="CDD" id="cd06225">
    <property type="entry name" value="HAMP"/>
    <property type="match status" value="1"/>
</dbReference>
<evidence type="ECO:0000313" key="13">
    <source>
        <dbReference type="EMBL" id="MFC6045156.1"/>
    </source>
</evidence>
<proteinExistence type="predicted"/>
<evidence type="ECO:0000256" key="2">
    <source>
        <dbReference type="ARBA" id="ARBA00004236"/>
    </source>
</evidence>
<dbReference type="SUPFAM" id="SSF158472">
    <property type="entry name" value="HAMP domain-like"/>
    <property type="match status" value="1"/>
</dbReference>
<dbReference type="Gene3D" id="3.30.565.10">
    <property type="entry name" value="Histidine kinase-like ATPase, C-terminal domain"/>
    <property type="match status" value="1"/>
</dbReference>
<dbReference type="Pfam" id="PF02518">
    <property type="entry name" value="HATPase_c"/>
    <property type="match status" value="1"/>
</dbReference>
<keyword evidence="14" id="KW-1185">Reference proteome</keyword>
<dbReference type="SUPFAM" id="SSF47384">
    <property type="entry name" value="Homodimeric domain of signal transducing histidine kinase"/>
    <property type="match status" value="1"/>
</dbReference>
<gene>
    <name evidence="13" type="ORF">ACFPYL_18855</name>
</gene>
<dbReference type="EC" id="2.7.13.3" evidence="3"/>
<dbReference type="PRINTS" id="PR00344">
    <property type="entry name" value="BCTRLSENSOR"/>
</dbReference>
<keyword evidence="6" id="KW-0812">Transmembrane</keyword>
<dbReference type="PANTHER" id="PTHR45436">
    <property type="entry name" value="SENSOR HISTIDINE KINASE YKOH"/>
    <property type="match status" value="1"/>
</dbReference>
<dbReference type="Pfam" id="PF00512">
    <property type="entry name" value="HisKA"/>
    <property type="match status" value="1"/>
</dbReference>